<name>A0A1I2EP75_9SPHI</name>
<evidence type="ECO:0000256" key="1">
    <source>
        <dbReference type="ARBA" id="ARBA00023125"/>
    </source>
</evidence>
<dbReference type="Pfam" id="PF00440">
    <property type="entry name" value="TetR_N"/>
    <property type="match status" value="1"/>
</dbReference>
<gene>
    <name evidence="4" type="ORF">SAMN03003324_01926</name>
</gene>
<dbReference type="EMBL" id="FONS01000003">
    <property type="protein sequence ID" value="SFE94645.1"/>
    <property type="molecule type" value="Genomic_DNA"/>
</dbReference>
<dbReference type="GO" id="GO:0003677">
    <property type="term" value="F:DNA binding"/>
    <property type="evidence" value="ECO:0007669"/>
    <property type="project" value="UniProtKB-UniRule"/>
</dbReference>
<organism evidence="4 5">
    <name type="scientific">Pedobacter antarcticus</name>
    <dbReference type="NCBI Taxonomy" id="34086"/>
    <lineage>
        <taxon>Bacteria</taxon>
        <taxon>Pseudomonadati</taxon>
        <taxon>Bacteroidota</taxon>
        <taxon>Sphingobacteriia</taxon>
        <taxon>Sphingobacteriales</taxon>
        <taxon>Sphingobacteriaceae</taxon>
        <taxon>Pedobacter</taxon>
    </lineage>
</organism>
<dbReference type="InterPro" id="IPR036271">
    <property type="entry name" value="Tet_transcr_reg_TetR-rel_C_sf"/>
</dbReference>
<dbReference type="SUPFAM" id="SSF48498">
    <property type="entry name" value="Tetracyclin repressor-like, C-terminal domain"/>
    <property type="match status" value="1"/>
</dbReference>
<proteinExistence type="predicted"/>
<dbReference type="InterPro" id="IPR001647">
    <property type="entry name" value="HTH_TetR"/>
</dbReference>
<dbReference type="Gene3D" id="1.10.357.10">
    <property type="entry name" value="Tetracycline Repressor, domain 2"/>
    <property type="match status" value="1"/>
</dbReference>
<dbReference type="AlphaFoldDB" id="A0A1I2EP75"/>
<dbReference type="SUPFAM" id="SSF46689">
    <property type="entry name" value="Homeodomain-like"/>
    <property type="match status" value="1"/>
</dbReference>
<evidence type="ECO:0000313" key="4">
    <source>
        <dbReference type="EMBL" id="SFE94645.1"/>
    </source>
</evidence>
<sequence length="194" mass="21956">MNVAIRLFAQKGYMASSTREIALMAGVNLSMINYYFSSKEKLLENIVASNTSDLIEKIKDVVELEISELDKIHSLIEIYAFYILGNDEVSRILFQEQLMSSYVENIKALQNLDDANRKYFTEIIDSGKQKLIFASDTDPGFLYLSIIGTVQQYLIRTRSDHKAVSGNQTAYSEAEINDVVAYLKKLCDGILLAR</sequence>
<protein>
    <submittedName>
        <fullName evidence="4">Transcriptional regulator, TetR family</fullName>
    </submittedName>
</protein>
<dbReference type="Proteomes" id="UP000183129">
    <property type="component" value="Unassembled WGS sequence"/>
</dbReference>
<reference evidence="4 5" key="1">
    <citation type="submission" date="2016-10" db="EMBL/GenBank/DDBJ databases">
        <authorList>
            <person name="de Groot N.N."/>
        </authorList>
    </citation>
    <scope>NUCLEOTIDE SEQUENCE [LARGE SCALE GENOMIC DNA]</scope>
    <source>
        <strain evidence="4 5">ATCC 51969</strain>
    </source>
</reference>
<dbReference type="InterPro" id="IPR009057">
    <property type="entry name" value="Homeodomain-like_sf"/>
</dbReference>
<evidence type="ECO:0000313" key="5">
    <source>
        <dbReference type="Proteomes" id="UP000183129"/>
    </source>
</evidence>
<evidence type="ECO:0000259" key="3">
    <source>
        <dbReference type="PROSITE" id="PS50977"/>
    </source>
</evidence>
<keyword evidence="1 2" id="KW-0238">DNA-binding</keyword>
<feature type="DNA-binding region" description="H-T-H motif" evidence="2">
    <location>
        <begin position="17"/>
        <end position="36"/>
    </location>
</feature>
<dbReference type="RefSeq" id="WP_176763541.1">
    <property type="nucleotide sequence ID" value="NZ_FNGZ01000006.1"/>
</dbReference>
<feature type="domain" description="HTH tetR-type" evidence="3">
    <location>
        <begin position="1"/>
        <end position="54"/>
    </location>
</feature>
<evidence type="ECO:0000256" key="2">
    <source>
        <dbReference type="PROSITE-ProRule" id="PRU00335"/>
    </source>
</evidence>
<dbReference type="InterPro" id="IPR050109">
    <property type="entry name" value="HTH-type_TetR-like_transc_reg"/>
</dbReference>
<dbReference type="PANTHER" id="PTHR30328:SF54">
    <property type="entry name" value="HTH-TYPE TRANSCRIPTIONAL REPRESSOR SCO4008"/>
    <property type="match status" value="1"/>
</dbReference>
<dbReference type="PANTHER" id="PTHR30328">
    <property type="entry name" value="TRANSCRIPTIONAL REPRESSOR"/>
    <property type="match status" value="1"/>
</dbReference>
<dbReference type="STRING" id="34086.SAMN04488084_10674"/>
<accession>A0A1I2EP75</accession>
<dbReference type="PROSITE" id="PS50977">
    <property type="entry name" value="HTH_TETR_2"/>
    <property type="match status" value="1"/>
</dbReference>